<evidence type="ECO:0000256" key="1">
    <source>
        <dbReference type="SAM" id="Phobius"/>
    </source>
</evidence>
<dbReference type="AlphaFoldDB" id="A0A7V8FWH1"/>
<evidence type="ECO:0008006" key="4">
    <source>
        <dbReference type="Google" id="ProtNLM"/>
    </source>
</evidence>
<proteinExistence type="predicted"/>
<feature type="transmembrane region" description="Helical" evidence="1">
    <location>
        <begin position="6"/>
        <end position="24"/>
    </location>
</feature>
<dbReference type="InterPro" id="IPR021762">
    <property type="entry name" value="DUF3325"/>
</dbReference>
<dbReference type="Proteomes" id="UP000462435">
    <property type="component" value="Unassembled WGS sequence"/>
</dbReference>
<name>A0A7V8FWH1_9BURK</name>
<dbReference type="Pfam" id="PF11804">
    <property type="entry name" value="DUF3325"/>
    <property type="match status" value="1"/>
</dbReference>
<evidence type="ECO:0000313" key="3">
    <source>
        <dbReference type="Proteomes" id="UP000462435"/>
    </source>
</evidence>
<keyword evidence="1" id="KW-1133">Transmembrane helix</keyword>
<organism evidence="2 3">
    <name type="scientific">Herbaspirillum frisingense</name>
    <dbReference type="NCBI Taxonomy" id="92645"/>
    <lineage>
        <taxon>Bacteria</taxon>
        <taxon>Pseudomonadati</taxon>
        <taxon>Pseudomonadota</taxon>
        <taxon>Betaproteobacteria</taxon>
        <taxon>Burkholderiales</taxon>
        <taxon>Oxalobacteraceae</taxon>
        <taxon>Herbaspirillum</taxon>
    </lineage>
</organism>
<keyword evidence="1" id="KW-0472">Membrane</keyword>
<comment type="caution">
    <text evidence="2">The sequence shown here is derived from an EMBL/GenBank/DDBJ whole genome shotgun (WGS) entry which is preliminary data.</text>
</comment>
<accession>A0A7V8FWH1</accession>
<protein>
    <recommendedName>
        <fullName evidence="4">DUF3325 domain-containing protein</fullName>
    </recommendedName>
</protein>
<gene>
    <name evidence="2" type="ORF">GAK35_02266</name>
</gene>
<feature type="transmembrane region" description="Helical" evidence="1">
    <location>
        <begin position="68"/>
        <end position="87"/>
    </location>
</feature>
<sequence length="120" mass="12961">MNPYGFALALALAYCAWSALALAMDRHFADINGRGAEPAPAQRRRLRRLGTLGIVLTFGVAVKMQGWTIGPVACIGFLSMAGVLQILSLSYVPARVPGLSRWLLYAVPVLALLWIFDMAA</sequence>
<dbReference type="EMBL" id="WNDX01000063">
    <property type="protein sequence ID" value="KAF1043266.1"/>
    <property type="molecule type" value="Genomic_DNA"/>
</dbReference>
<keyword evidence="1" id="KW-0812">Transmembrane</keyword>
<feature type="transmembrane region" description="Helical" evidence="1">
    <location>
        <begin position="99"/>
        <end position="116"/>
    </location>
</feature>
<reference evidence="3" key="1">
    <citation type="journal article" date="2020" name="MBio">
        <title>Horizontal gene transfer to a defensive symbiont with a reduced genome amongst a multipartite beetle microbiome.</title>
        <authorList>
            <person name="Waterworth S.C."/>
            <person name="Florez L.V."/>
            <person name="Rees E.R."/>
            <person name="Hertweck C."/>
            <person name="Kaltenpoth M."/>
            <person name="Kwan J.C."/>
        </authorList>
    </citation>
    <scope>NUCLEOTIDE SEQUENCE [LARGE SCALE GENOMIC DNA]</scope>
</reference>
<feature type="transmembrane region" description="Helical" evidence="1">
    <location>
        <begin position="45"/>
        <end position="62"/>
    </location>
</feature>
<evidence type="ECO:0000313" key="2">
    <source>
        <dbReference type="EMBL" id="KAF1043266.1"/>
    </source>
</evidence>